<feature type="transmembrane region" description="Helical" evidence="1">
    <location>
        <begin position="41"/>
        <end position="62"/>
    </location>
</feature>
<proteinExistence type="predicted"/>
<keyword evidence="1" id="KW-0812">Transmembrane</keyword>
<dbReference type="EMBL" id="GEDG01024299">
    <property type="protein sequence ID" value="JAP16078.1"/>
    <property type="molecule type" value="Transcribed_RNA"/>
</dbReference>
<name>A0A0V0H6Q6_SOLCH</name>
<sequence length="95" mass="10816">MQGKDEEPNVFTYNCFCILVYCCTRVGLGWCFMFSLLLQVVPLHLCLIVAGSSCKGFGLVLFRIKCTLFSKLLFFSSIHSNQLILFGWYSCIIIL</sequence>
<feature type="transmembrane region" description="Helical" evidence="1">
    <location>
        <begin position="12"/>
        <end position="35"/>
    </location>
</feature>
<keyword evidence="1" id="KW-1133">Transmembrane helix</keyword>
<keyword evidence="1" id="KW-0472">Membrane</keyword>
<dbReference type="AlphaFoldDB" id="A0A0V0H6Q6"/>
<accession>A0A0V0H6Q6</accession>
<organism evidence="2">
    <name type="scientific">Solanum chacoense</name>
    <name type="common">Chaco potato</name>
    <dbReference type="NCBI Taxonomy" id="4108"/>
    <lineage>
        <taxon>Eukaryota</taxon>
        <taxon>Viridiplantae</taxon>
        <taxon>Streptophyta</taxon>
        <taxon>Embryophyta</taxon>
        <taxon>Tracheophyta</taxon>
        <taxon>Spermatophyta</taxon>
        <taxon>Magnoliopsida</taxon>
        <taxon>eudicotyledons</taxon>
        <taxon>Gunneridae</taxon>
        <taxon>Pentapetalae</taxon>
        <taxon>asterids</taxon>
        <taxon>lamiids</taxon>
        <taxon>Solanales</taxon>
        <taxon>Solanaceae</taxon>
        <taxon>Solanoideae</taxon>
        <taxon>Solaneae</taxon>
        <taxon>Solanum</taxon>
    </lineage>
</organism>
<evidence type="ECO:0000256" key="1">
    <source>
        <dbReference type="SAM" id="Phobius"/>
    </source>
</evidence>
<evidence type="ECO:0000313" key="2">
    <source>
        <dbReference type="EMBL" id="JAP16078.1"/>
    </source>
</evidence>
<protein>
    <submittedName>
        <fullName evidence="2">Putative ovule protein</fullName>
    </submittedName>
</protein>
<reference evidence="2" key="1">
    <citation type="submission" date="2015-12" db="EMBL/GenBank/DDBJ databases">
        <title>Gene expression during late stages of embryo sac development: a critical building block for successful pollen-pistil interactions.</title>
        <authorList>
            <person name="Liu Y."/>
            <person name="Joly V."/>
            <person name="Sabar M."/>
            <person name="Matton D.P."/>
        </authorList>
    </citation>
    <scope>NUCLEOTIDE SEQUENCE</scope>
</reference>